<dbReference type="AlphaFoldDB" id="A0A1Y5Q988"/>
<sequence length="302" mass="31738">MPHEPGTSRWPTGHIESMNAFLRLPLALLIALGATAGAHAQNKPQTGSDGTVLPVWNKGSGKVEALLYLEPTGEQAAGARWHFGRNSLDAAFGLSSGDSLGLLCNSSRGGSISGLASHCMLASLGDDDDDNGRHLSASTTFNRPGGRFGLSAGTGRDTLPAWLSGTAKAPAARMEQNDLTVFGQKNIGREGFVSIGGTYAKARLIPLSDASPAIVDQWDSKSLNLGGGYGAFSANIIGRVIDVPNQPGKWEGLGVGLTWRTPWSGQLTVGAENVITRGKNPFSPRENNDDGAIPYVRYEQDL</sequence>
<keyword evidence="1" id="KW-0732">Signal</keyword>
<feature type="signal peptide" evidence="1">
    <location>
        <begin position="1"/>
        <end position="40"/>
    </location>
</feature>
<reference evidence="2" key="1">
    <citation type="submission" date="2016-03" db="EMBL/GenBank/DDBJ databases">
        <authorList>
            <person name="Ploux O."/>
        </authorList>
    </citation>
    <scope>NUCLEOTIDE SEQUENCE</scope>
    <source>
        <strain evidence="2">UC10</strain>
    </source>
</reference>
<organism evidence="2">
    <name type="scientific">uncultured Stenotrophomonas sp</name>
    <dbReference type="NCBI Taxonomy" id="165438"/>
    <lineage>
        <taxon>Bacteria</taxon>
        <taxon>Pseudomonadati</taxon>
        <taxon>Pseudomonadota</taxon>
        <taxon>Gammaproteobacteria</taxon>
        <taxon>Lysobacterales</taxon>
        <taxon>Lysobacteraceae</taxon>
        <taxon>Stenotrophomonas</taxon>
        <taxon>environmental samples</taxon>
    </lineage>
</organism>
<dbReference type="EMBL" id="FLTS01000001">
    <property type="protein sequence ID" value="SBV36544.1"/>
    <property type="molecule type" value="Genomic_DNA"/>
</dbReference>
<accession>A0A1Y5Q988</accession>
<evidence type="ECO:0000256" key="1">
    <source>
        <dbReference type="SAM" id="SignalP"/>
    </source>
</evidence>
<evidence type="ECO:0000313" key="2">
    <source>
        <dbReference type="EMBL" id="SBV36544.1"/>
    </source>
</evidence>
<gene>
    <name evidence="2" type="ORF">STPYR_11474</name>
</gene>
<protein>
    <submittedName>
        <fullName evidence="2">Putative secreted protein</fullName>
    </submittedName>
</protein>
<name>A0A1Y5Q988_9GAMM</name>
<feature type="chain" id="PRO_5012260862" evidence="1">
    <location>
        <begin position="41"/>
        <end position="302"/>
    </location>
</feature>
<proteinExistence type="predicted"/>